<organism evidence="4">
    <name type="scientific">Timspurckia oligopyrenoides</name>
    <dbReference type="NCBI Taxonomy" id="708627"/>
    <lineage>
        <taxon>Eukaryota</taxon>
        <taxon>Rhodophyta</taxon>
        <taxon>Bangiophyceae</taxon>
        <taxon>Porphyridiales</taxon>
        <taxon>Porphyridiaceae</taxon>
        <taxon>Timspurckia</taxon>
    </lineage>
</organism>
<dbReference type="EMBL" id="HBFP01008754">
    <property type="protein sequence ID" value="CAD8821886.1"/>
    <property type="molecule type" value="Transcribed_RNA"/>
</dbReference>
<evidence type="ECO:0000256" key="2">
    <source>
        <dbReference type="SAM" id="MobiDB-lite"/>
    </source>
</evidence>
<name>A0A7S1ET48_9RHOD</name>
<keyword evidence="1" id="KW-0456">Lyase</keyword>
<dbReference type="Gene3D" id="2.40.128.20">
    <property type="match status" value="1"/>
</dbReference>
<gene>
    <name evidence="4" type="ORF">TOLI1172_LOCUS6282</name>
</gene>
<dbReference type="GO" id="GO:0016829">
    <property type="term" value="F:lyase activity"/>
    <property type="evidence" value="ECO:0007669"/>
    <property type="project" value="UniProtKB-KW"/>
</dbReference>
<dbReference type="CDD" id="cd19433">
    <property type="entry name" value="lipocalin_CpcS-CpeS"/>
    <property type="match status" value="1"/>
</dbReference>
<reference evidence="4" key="1">
    <citation type="submission" date="2021-01" db="EMBL/GenBank/DDBJ databases">
        <authorList>
            <person name="Corre E."/>
            <person name="Pelletier E."/>
            <person name="Niang G."/>
            <person name="Scheremetjew M."/>
            <person name="Finn R."/>
            <person name="Kale V."/>
            <person name="Holt S."/>
            <person name="Cochrane G."/>
            <person name="Meng A."/>
            <person name="Brown T."/>
            <person name="Cohen L."/>
        </authorList>
    </citation>
    <scope>NUCLEOTIDE SEQUENCE</scope>
    <source>
        <strain evidence="4">CCMP3278</strain>
    </source>
</reference>
<dbReference type="InterPro" id="IPR018536">
    <property type="entry name" value="CpcS/CpeS"/>
</dbReference>
<proteinExistence type="inferred from homology"/>
<dbReference type="Pfam" id="PF09367">
    <property type="entry name" value="CpeS"/>
    <property type="match status" value="1"/>
</dbReference>
<evidence type="ECO:0008006" key="5">
    <source>
        <dbReference type="Google" id="ProtNLM"/>
    </source>
</evidence>
<dbReference type="HAMAP" id="MF_01459">
    <property type="entry name" value="Chrphore_lyase_CpxS"/>
    <property type="match status" value="1"/>
</dbReference>
<keyword evidence="3" id="KW-0732">Signal</keyword>
<feature type="signal peptide" evidence="3">
    <location>
        <begin position="1"/>
        <end position="23"/>
    </location>
</feature>
<accession>A0A7S1ET48</accession>
<dbReference type="InterPro" id="IPR012674">
    <property type="entry name" value="Calycin"/>
</dbReference>
<feature type="chain" id="PRO_5031269363" description="THAP4-like heme-binding beta-barrel domain-containing protein" evidence="3">
    <location>
        <begin position="24"/>
        <end position="265"/>
    </location>
</feature>
<feature type="region of interest" description="Disordered" evidence="2">
    <location>
        <begin position="47"/>
        <end position="75"/>
    </location>
</feature>
<dbReference type="AlphaFoldDB" id="A0A7S1ET48"/>
<protein>
    <recommendedName>
        <fullName evidence="5">THAP4-like heme-binding beta-barrel domain-containing protein</fullName>
    </recommendedName>
</protein>
<evidence type="ECO:0000256" key="1">
    <source>
        <dbReference type="ARBA" id="ARBA00023239"/>
    </source>
</evidence>
<sequence>MNPAFVAASSFILFLTSPFDCRSTSFGKVICTPNPSKHRSKLLITLTSSSSTPSSASSSNSPTSNTNDEQQQQQQAEVFSAWNMTVSDFFSRSIGTWKSQRSSHNLAWAHFESVNSDIVIESLSLSDSEVIEICEKYDTAMDSALCAIRMSWEGTSDWDEDEVLKGSTVLVVVKNEQGGDKEGKLLRSEGYAETIPAVGEWKMTEDGVFILNTFYDRAAAEERIWFATKDLRMRVSMIKTSAGTGVLNASFSSEIRQHSPLNATI</sequence>
<evidence type="ECO:0000313" key="4">
    <source>
        <dbReference type="EMBL" id="CAD8821886.1"/>
    </source>
</evidence>
<evidence type="ECO:0000256" key="3">
    <source>
        <dbReference type="SAM" id="SignalP"/>
    </source>
</evidence>